<feature type="compositionally biased region" description="Low complexity" evidence="1">
    <location>
        <begin position="308"/>
        <end position="323"/>
    </location>
</feature>
<feature type="region of interest" description="Disordered" evidence="1">
    <location>
        <begin position="1"/>
        <end position="31"/>
    </location>
</feature>
<evidence type="ECO:0000256" key="1">
    <source>
        <dbReference type="SAM" id="MobiDB-lite"/>
    </source>
</evidence>
<evidence type="ECO:0000256" key="2">
    <source>
        <dbReference type="SAM" id="Phobius"/>
    </source>
</evidence>
<keyword evidence="2" id="KW-1133">Transmembrane helix</keyword>
<feature type="transmembrane region" description="Helical" evidence="2">
    <location>
        <begin position="120"/>
        <end position="143"/>
    </location>
</feature>
<evidence type="ECO:0000313" key="4">
    <source>
        <dbReference type="Proteomes" id="UP001551582"/>
    </source>
</evidence>
<evidence type="ECO:0000313" key="3">
    <source>
        <dbReference type="EMBL" id="MEU9354371.1"/>
    </source>
</evidence>
<feature type="compositionally biased region" description="Gly residues" evidence="1">
    <location>
        <begin position="201"/>
        <end position="210"/>
    </location>
</feature>
<feature type="compositionally biased region" description="Gly residues" evidence="1">
    <location>
        <begin position="324"/>
        <end position="342"/>
    </location>
</feature>
<keyword evidence="2" id="KW-0472">Membrane</keyword>
<proteinExistence type="predicted"/>
<feature type="region of interest" description="Disordered" evidence="1">
    <location>
        <begin position="72"/>
        <end position="112"/>
    </location>
</feature>
<feature type="region of interest" description="Disordered" evidence="1">
    <location>
        <begin position="258"/>
        <end position="371"/>
    </location>
</feature>
<protein>
    <recommendedName>
        <fullName evidence="5">Extensin</fullName>
    </recommendedName>
</protein>
<feature type="compositionally biased region" description="Gly residues" evidence="1">
    <location>
        <begin position="275"/>
        <end position="298"/>
    </location>
</feature>
<feature type="region of interest" description="Disordered" evidence="1">
    <location>
        <begin position="145"/>
        <end position="238"/>
    </location>
</feature>
<feature type="compositionally biased region" description="Low complexity" evidence="1">
    <location>
        <begin position="343"/>
        <end position="371"/>
    </location>
</feature>
<reference evidence="3 4" key="1">
    <citation type="submission" date="2024-06" db="EMBL/GenBank/DDBJ databases">
        <title>The Natural Products Discovery Center: Release of the First 8490 Sequenced Strains for Exploring Actinobacteria Biosynthetic Diversity.</title>
        <authorList>
            <person name="Kalkreuter E."/>
            <person name="Kautsar S.A."/>
            <person name="Yang D."/>
            <person name="Bader C.D."/>
            <person name="Teijaro C.N."/>
            <person name="Fluegel L."/>
            <person name="Davis C.M."/>
            <person name="Simpson J.R."/>
            <person name="Lauterbach L."/>
            <person name="Steele A.D."/>
            <person name="Gui C."/>
            <person name="Meng S."/>
            <person name="Li G."/>
            <person name="Viehrig K."/>
            <person name="Ye F."/>
            <person name="Su P."/>
            <person name="Kiefer A.F."/>
            <person name="Nichols A."/>
            <person name="Cepeda A.J."/>
            <person name="Yan W."/>
            <person name="Fan B."/>
            <person name="Jiang Y."/>
            <person name="Adhikari A."/>
            <person name="Zheng C.-J."/>
            <person name="Schuster L."/>
            <person name="Cowan T.M."/>
            <person name="Smanski M.J."/>
            <person name="Chevrette M.G."/>
            <person name="De Carvalho L.P.S."/>
            <person name="Shen B."/>
        </authorList>
    </citation>
    <scope>NUCLEOTIDE SEQUENCE [LARGE SCALE GENOMIC DNA]</scope>
    <source>
        <strain evidence="3 4">NPDC048274</strain>
    </source>
</reference>
<gene>
    <name evidence="3" type="ORF">AB0D65_26195</name>
</gene>
<keyword evidence="2" id="KW-0812">Transmembrane</keyword>
<feature type="compositionally biased region" description="Basic and acidic residues" evidence="1">
    <location>
        <begin position="1"/>
        <end position="15"/>
    </location>
</feature>
<accession>A0ABV3EB56</accession>
<keyword evidence="4" id="KW-1185">Reference proteome</keyword>
<feature type="compositionally biased region" description="Low complexity" evidence="1">
    <location>
        <begin position="191"/>
        <end position="200"/>
    </location>
</feature>
<dbReference type="Proteomes" id="UP001551582">
    <property type="component" value="Unassembled WGS sequence"/>
</dbReference>
<comment type="caution">
    <text evidence="3">The sequence shown here is derived from an EMBL/GenBank/DDBJ whole genome shotgun (WGS) entry which is preliminary data.</text>
</comment>
<feature type="compositionally biased region" description="Low complexity" evidence="1">
    <location>
        <begin position="145"/>
        <end position="163"/>
    </location>
</feature>
<sequence>MADEQYRWLDRETAERLLSGEPPEAADPVARDQAERLAGTLRALSAPPPGTGEELPGEAAALAAFRKVREERDGRTAVAGGDGHRAGAQPSDLGPIRIGTPRADRSGAAAGPRRAGLLRLGLAAALVVGLVGGAAVLAGTGVLPTPSDGSPSDPAASATATGTHAERPLQSPPPEDGTPGGATSGGRHPEGAAGTARDGAGAQGDGGEGADGASPPGKPGPEPGDTGARSGHGGNVAACRAWRDGEALNGERKRLVEEAAGGPSRVGAYCAGVLSTGGAGGAGSTGGAGGAAGTGSTGGKDTDEEAGQGDSRSNGQSGSRSNGQSGGKGNGNSNGTGNGGSNKGANQTQGNQGSQGNQGPQGNQQNQGNHP</sequence>
<name>A0ABV3EB56_9ACTN</name>
<evidence type="ECO:0008006" key="5">
    <source>
        <dbReference type="Google" id="ProtNLM"/>
    </source>
</evidence>
<dbReference type="RefSeq" id="WP_359985564.1">
    <property type="nucleotide sequence ID" value="NZ_JBEZLS010000021.1"/>
</dbReference>
<organism evidence="3 4">
    <name type="scientific">Streptomyces griseoloalbus</name>
    <dbReference type="NCBI Taxonomy" id="67303"/>
    <lineage>
        <taxon>Bacteria</taxon>
        <taxon>Bacillati</taxon>
        <taxon>Actinomycetota</taxon>
        <taxon>Actinomycetes</taxon>
        <taxon>Kitasatosporales</taxon>
        <taxon>Streptomycetaceae</taxon>
        <taxon>Streptomyces</taxon>
    </lineage>
</organism>
<dbReference type="EMBL" id="JBEZLS010000021">
    <property type="protein sequence ID" value="MEU9354371.1"/>
    <property type="molecule type" value="Genomic_DNA"/>
</dbReference>